<evidence type="ECO:0000256" key="1">
    <source>
        <dbReference type="ARBA" id="ARBA00008231"/>
    </source>
</evidence>
<dbReference type="RefSeq" id="WP_167073155.1">
    <property type="nucleotide sequence ID" value="NZ_JAAOZC010000004.1"/>
</dbReference>
<evidence type="ECO:0000313" key="4">
    <source>
        <dbReference type="EMBL" id="NIJ08311.1"/>
    </source>
</evidence>
<dbReference type="Proteomes" id="UP000727456">
    <property type="component" value="Unassembled WGS sequence"/>
</dbReference>
<organism evidence="4 5">
    <name type="scientific">Sphingomonas vulcanisoli</name>
    <dbReference type="NCBI Taxonomy" id="1658060"/>
    <lineage>
        <taxon>Bacteria</taxon>
        <taxon>Pseudomonadati</taxon>
        <taxon>Pseudomonadota</taxon>
        <taxon>Alphaproteobacteria</taxon>
        <taxon>Sphingomonadales</taxon>
        <taxon>Sphingomonadaceae</taxon>
        <taxon>Sphingomonas</taxon>
    </lineage>
</organism>
<dbReference type="InterPro" id="IPR023335">
    <property type="entry name" value="ATP12_ortho_dom_sf"/>
</dbReference>
<keyword evidence="3" id="KW-0143">Chaperone</keyword>
<dbReference type="InterPro" id="IPR042272">
    <property type="entry name" value="ATP12_ATP_synth-F1-assembly_N"/>
</dbReference>
<gene>
    <name evidence="4" type="ORF">FHS31_001928</name>
</gene>
<keyword evidence="5" id="KW-1185">Reference proteome</keyword>
<proteinExistence type="inferred from homology"/>
<dbReference type="SUPFAM" id="SSF160909">
    <property type="entry name" value="ATP12-like"/>
    <property type="match status" value="1"/>
</dbReference>
<evidence type="ECO:0000313" key="5">
    <source>
        <dbReference type="Proteomes" id="UP000727456"/>
    </source>
</evidence>
<dbReference type="PANTHER" id="PTHR21013">
    <property type="entry name" value="ATP SYNTHASE MITOCHONDRIAL F1 COMPLEX ASSEMBLY FACTOR 2/ATP12 PROTEIN, MITOCHONDRIAL PRECURSOR"/>
    <property type="match status" value="1"/>
</dbReference>
<dbReference type="EMBL" id="JAAOZC010000004">
    <property type="protein sequence ID" value="NIJ08311.1"/>
    <property type="molecule type" value="Genomic_DNA"/>
</dbReference>
<dbReference type="PANTHER" id="PTHR21013:SF10">
    <property type="entry name" value="ATP SYNTHASE MITOCHONDRIAL F1 COMPLEX ASSEMBLY FACTOR 2"/>
    <property type="match status" value="1"/>
</dbReference>
<protein>
    <submittedName>
        <fullName evidence="4">Chaperone required for assembly of F1-ATPase</fullName>
    </submittedName>
</protein>
<keyword evidence="2" id="KW-0809">Transit peptide</keyword>
<reference evidence="4 5" key="1">
    <citation type="submission" date="2020-03" db="EMBL/GenBank/DDBJ databases">
        <title>Genomic Encyclopedia of Type Strains, Phase III (KMG-III): the genomes of soil and plant-associated and newly described type strains.</title>
        <authorList>
            <person name="Whitman W."/>
        </authorList>
    </citation>
    <scope>NUCLEOTIDE SEQUENCE [LARGE SCALE GENOMIC DNA]</scope>
    <source>
        <strain evidence="4 5">CECT 8804</strain>
    </source>
</reference>
<comment type="similarity">
    <text evidence="1">Belongs to the ATP12 family.</text>
</comment>
<dbReference type="InterPro" id="IPR011419">
    <property type="entry name" value="ATP12_ATP_synth-F1-assembly"/>
</dbReference>
<accession>A0ABX0TS06</accession>
<evidence type="ECO:0000256" key="2">
    <source>
        <dbReference type="ARBA" id="ARBA00022946"/>
    </source>
</evidence>
<dbReference type="Gene3D" id="1.10.3580.10">
    <property type="entry name" value="ATP12 ATPase"/>
    <property type="match status" value="1"/>
</dbReference>
<evidence type="ECO:0000256" key="3">
    <source>
        <dbReference type="ARBA" id="ARBA00023186"/>
    </source>
</evidence>
<dbReference type="Gene3D" id="3.30.2180.10">
    <property type="entry name" value="ATP12-like"/>
    <property type="match status" value="1"/>
</dbReference>
<comment type="caution">
    <text evidence="4">The sequence shown here is derived from an EMBL/GenBank/DDBJ whole genome shotgun (WGS) entry which is preliminary data.</text>
</comment>
<sequence length="226" mass="24277">MKRFYKEASLGADGAILLDGRPVKTPARMPLVLPTPALAEAVRAEWAAQGEEIDPRAMPLTGLANAAIDRVLPDPAAFAIPLARYAEADLLCYRADAPAELVTAEAEAWDPLLDWARARFDVHFEIVSGIRHRAQPEATVARLTEALTAVDSFALAAMNPLITIGGSLVAALAVTESAIEASAAFDALHIDELWQAGHWGEDTLATQAREARRMDFLAAARFLALL</sequence>
<name>A0ABX0TS06_9SPHN</name>
<dbReference type="Pfam" id="PF07542">
    <property type="entry name" value="ATP12"/>
    <property type="match status" value="1"/>
</dbReference>